<protein>
    <submittedName>
        <fullName evidence="2">2,4'-dihydroxyacetophenone dioxygenase family protein</fullName>
    </submittedName>
</protein>
<accession>A0ABS6URI1</accession>
<organism evidence="2 3">
    <name type="scientific">Pseudonocardia abyssalis</name>
    <dbReference type="NCBI Taxonomy" id="2792008"/>
    <lineage>
        <taxon>Bacteria</taxon>
        <taxon>Bacillati</taxon>
        <taxon>Actinomycetota</taxon>
        <taxon>Actinomycetes</taxon>
        <taxon>Pseudonocardiales</taxon>
        <taxon>Pseudonocardiaceae</taxon>
        <taxon>Pseudonocardia</taxon>
    </lineage>
</organism>
<dbReference type="CDD" id="cd20302">
    <property type="entry name" value="cupin_DAD"/>
    <property type="match status" value="1"/>
</dbReference>
<name>A0ABS6URI1_9PSEU</name>
<sequence length="168" mass="18968">MTSLLQTDLISLAQTVLDHQVEDSYLAADEVDSPWMPYGSPQVLTRYLSFDPRNGRTHALLKSTVSGAVGTHRHRGQVTAYTLSGSWGYLEYDWVSRAGDFVEEYPGAVHTLYTENGFEGFFVINGSLEYVDEEGAVVDTHDVFWFIDHYLRHCKENGLPVNKALFRS</sequence>
<keyword evidence="3" id="KW-1185">Reference proteome</keyword>
<keyword evidence="2" id="KW-0223">Dioxygenase</keyword>
<keyword evidence="2" id="KW-0560">Oxidoreductase</keyword>
<feature type="domain" description="ChrR-like cupin" evidence="1">
    <location>
        <begin position="31"/>
        <end position="127"/>
    </location>
</feature>
<proteinExistence type="predicted"/>
<comment type="caution">
    <text evidence="2">The sequence shown here is derived from an EMBL/GenBank/DDBJ whole genome shotgun (WGS) entry which is preliminary data.</text>
</comment>
<dbReference type="RefSeq" id="WP_218601279.1">
    <property type="nucleotide sequence ID" value="NZ_JADQDJ010000016.1"/>
</dbReference>
<evidence type="ECO:0000313" key="3">
    <source>
        <dbReference type="Proteomes" id="UP000694287"/>
    </source>
</evidence>
<dbReference type="GO" id="GO:0051213">
    <property type="term" value="F:dioxygenase activity"/>
    <property type="evidence" value="ECO:0007669"/>
    <property type="project" value="UniProtKB-KW"/>
</dbReference>
<evidence type="ECO:0000259" key="1">
    <source>
        <dbReference type="Pfam" id="PF12973"/>
    </source>
</evidence>
<gene>
    <name evidence="2" type="ORF">I4I81_11385</name>
</gene>
<dbReference type="Pfam" id="PF12973">
    <property type="entry name" value="Cupin_7"/>
    <property type="match status" value="1"/>
</dbReference>
<dbReference type="InterPro" id="IPR025979">
    <property type="entry name" value="ChrR-like_cupin_dom"/>
</dbReference>
<reference evidence="2 3" key="1">
    <citation type="submission" date="2020-11" db="EMBL/GenBank/DDBJ databases">
        <title>Pseudonocardia abyssalis sp. nov. and Pseudonocardia oceani sp. nov., description and phylogenomic analysis of two novel actinomycetes isolated from the deep Southern Ocean.</title>
        <authorList>
            <person name="Parra J."/>
        </authorList>
    </citation>
    <scope>NUCLEOTIDE SEQUENCE [LARGE SCALE GENOMIC DNA]</scope>
    <source>
        <strain evidence="2 3">KRD-168</strain>
    </source>
</reference>
<evidence type="ECO:0000313" key="2">
    <source>
        <dbReference type="EMBL" id="MBW0134859.1"/>
    </source>
</evidence>
<dbReference type="Proteomes" id="UP000694287">
    <property type="component" value="Unassembled WGS sequence"/>
</dbReference>
<dbReference type="EMBL" id="JADQDK010000001">
    <property type="protein sequence ID" value="MBW0134859.1"/>
    <property type="molecule type" value="Genomic_DNA"/>
</dbReference>